<dbReference type="Proteomes" id="UP000318141">
    <property type="component" value="Unassembled WGS sequence"/>
</dbReference>
<evidence type="ECO:0000256" key="1">
    <source>
        <dbReference type="ARBA" id="ARBA00022603"/>
    </source>
</evidence>
<evidence type="ECO:0000313" key="4">
    <source>
        <dbReference type="EMBL" id="TWG87538.1"/>
    </source>
</evidence>
<dbReference type="Gene3D" id="3.40.50.150">
    <property type="entry name" value="Vaccinia Virus protein VP39"/>
    <property type="match status" value="1"/>
</dbReference>
<gene>
    <name evidence="4" type="ORF">L602_001600000190</name>
</gene>
<accession>A0A562BQH4</accession>
<keyword evidence="1 4" id="KW-0489">Methyltransferase</keyword>
<dbReference type="EMBL" id="VLJN01000008">
    <property type="protein sequence ID" value="TWG87538.1"/>
    <property type="molecule type" value="Genomic_DNA"/>
</dbReference>
<keyword evidence="3" id="KW-0949">S-adenosyl-L-methionine</keyword>
<evidence type="ECO:0000313" key="5">
    <source>
        <dbReference type="Proteomes" id="UP000318141"/>
    </source>
</evidence>
<comment type="caution">
    <text evidence="4">The sequence shown here is derived from an EMBL/GenBank/DDBJ whole genome shotgun (WGS) entry which is preliminary data.</text>
</comment>
<dbReference type="CDD" id="cd02440">
    <property type="entry name" value="AdoMet_MTases"/>
    <property type="match status" value="1"/>
</dbReference>
<dbReference type="InterPro" id="IPR029063">
    <property type="entry name" value="SAM-dependent_MTases_sf"/>
</dbReference>
<dbReference type="GO" id="GO:0032259">
    <property type="term" value="P:methylation"/>
    <property type="evidence" value="ECO:0007669"/>
    <property type="project" value="UniProtKB-KW"/>
</dbReference>
<dbReference type="GO" id="GO:0008168">
    <property type="term" value="F:methyltransferase activity"/>
    <property type="evidence" value="ECO:0007669"/>
    <property type="project" value="UniProtKB-KW"/>
</dbReference>
<sequence length="202" mass="22017">MSHHVAGSAGYDTHASELARQYEQLRFEDVHRDVLHLMPSRPATVVDIGAGSGRDAAALARLGHTVVAVEPTDALRAEGERLHVDLPIQWRDDSLPALQALRKEGRRYDLMLLSAVWMHLDAGERAEGMAALAELLAPGGVAILSLRHGPVPEGRRMFDVSADETIALAARHGLQACHRGMRDDVLGRPDVRWSVVALRQPG</sequence>
<name>A0A562BQH4_9BURK</name>
<proteinExistence type="predicted"/>
<organism evidence="4 5">
    <name type="scientific">Cupriavidus gilardii J11</name>
    <dbReference type="NCBI Taxonomy" id="936133"/>
    <lineage>
        <taxon>Bacteria</taxon>
        <taxon>Pseudomonadati</taxon>
        <taxon>Pseudomonadota</taxon>
        <taxon>Betaproteobacteria</taxon>
        <taxon>Burkholderiales</taxon>
        <taxon>Burkholderiaceae</taxon>
        <taxon>Cupriavidus</taxon>
    </lineage>
</organism>
<reference evidence="4 5" key="1">
    <citation type="submission" date="2019-07" db="EMBL/GenBank/DDBJ databases">
        <title>Genome sequencing of lignin-degrading bacterial isolates.</title>
        <authorList>
            <person name="Gladden J."/>
        </authorList>
    </citation>
    <scope>NUCLEOTIDE SEQUENCE [LARGE SCALE GENOMIC DNA]</scope>
    <source>
        <strain evidence="4 5">J11</strain>
    </source>
</reference>
<dbReference type="PANTHER" id="PTHR43464:SF19">
    <property type="entry name" value="UBIQUINONE BIOSYNTHESIS O-METHYLTRANSFERASE, MITOCHONDRIAL"/>
    <property type="match status" value="1"/>
</dbReference>
<keyword evidence="5" id="KW-1185">Reference proteome</keyword>
<dbReference type="OrthoDB" id="7348755at2"/>
<dbReference type="SUPFAM" id="SSF53335">
    <property type="entry name" value="S-adenosyl-L-methionine-dependent methyltransferases"/>
    <property type="match status" value="1"/>
</dbReference>
<keyword evidence="2 4" id="KW-0808">Transferase</keyword>
<evidence type="ECO:0000256" key="2">
    <source>
        <dbReference type="ARBA" id="ARBA00022679"/>
    </source>
</evidence>
<dbReference type="Pfam" id="PF13489">
    <property type="entry name" value="Methyltransf_23"/>
    <property type="match status" value="1"/>
</dbReference>
<dbReference type="AlphaFoldDB" id="A0A562BQH4"/>
<evidence type="ECO:0000256" key="3">
    <source>
        <dbReference type="ARBA" id="ARBA00022691"/>
    </source>
</evidence>
<protein>
    <submittedName>
        <fullName evidence="4">Methyltransferase family protein</fullName>
    </submittedName>
</protein>
<dbReference type="PANTHER" id="PTHR43464">
    <property type="entry name" value="METHYLTRANSFERASE"/>
    <property type="match status" value="1"/>
</dbReference>